<dbReference type="InterPro" id="IPR008551">
    <property type="entry name" value="TANGO2"/>
</dbReference>
<organism evidence="2 3">
    <name type="scientific">Leucobacter chromiisoli</name>
    <dbReference type="NCBI Taxonomy" id="2796471"/>
    <lineage>
        <taxon>Bacteria</taxon>
        <taxon>Bacillati</taxon>
        <taxon>Actinomycetota</taxon>
        <taxon>Actinomycetes</taxon>
        <taxon>Micrococcales</taxon>
        <taxon>Microbacteriaceae</taxon>
        <taxon>Leucobacter</taxon>
    </lineage>
</organism>
<name>A0A934UUV8_9MICO</name>
<keyword evidence="3" id="KW-1185">Reference proteome</keyword>
<evidence type="ECO:0000256" key="1">
    <source>
        <dbReference type="SAM" id="MobiDB-lite"/>
    </source>
</evidence>
<dbReference type="Proteomes" id="UP000608530">
    <property type="component" value="Unassembled WGS sequence"/>
</dbReference>
<comment type="caution">
    <text evidence="2">The sequence shown here is derived from an EMBL/GenBank/DDBJ whole genome shotgun (WGS) entry which is preliminary data.</text>
</comment>
<proteinExistence type="predicted"/>
<dbReference type="Pfam" id="PF05742">
    <property type="entry name" value="TANGO2"/>
    <property type="match status" value="1"/>
</dbReference>
<dbReference type="RefSeq" id="WP_200116063.1">
    <property type="nucleotide sequence ID" value="NZ_JAEHOH010000019.1"/>
</dbReference>
<reference evidence="2" key="1">
    <citation type="submission" date="2020-12" db="EMBL/GenBank/DDBJ databases">
        <title>Leucobacter sp. CAS1, isolated from Chromium sludge.</title>
        <authorList>
            <person name="Xu Z."/>
        </authorList>
    </citation>
    <scope>NUCLEOTIDE SEQUENCE</scope>
    <source>
        <strain evidence="2">CSA1</strain>
    </source>
</reference>
<protein>
    <submittedName>
        <fullName evidence="2">NRDE family protein</fullName>
    </submittedName>
</protein>
<evidence type="ECO:0000313" key="2">
    <source>
        <dbReference type="EMBL" id="MBK0419929.1"/>
    </source>
</evidence>
<sequence>MCTVVIEVPGAASAEGAATRLLAVRDEDPEREWDPPGEWWPEAHPGVQGVRDRRAGGAWLAVSERQGRLAVILNRPEPVAQGRGPLASRGGIVLDSVASDSPYAVDDPPTASFNLVEVRPEGAFVTAWDGSAVRRRRLAPGVHMIAHHEVDDPRTARITAWLPEFRALAGLPAPEWRRRWAEVLERSAELSPADDRAIVRDNRAHGFPTVSLFACLAEVARGAASLEPLGLRDPRIR</sequence>
<accession>A0A934UUV8</accession>
<dbReference type="EMBL" id="JAEHOH010000019">
    <property type="protein sequence ID" value="MBK0419929.1"/>
    <property type="molecule type" value="Genomic_DNA"/>
</dbReference>
<evidence type="ECO:0000313" key="3">
    <source>
        <dbReference type="Proteomes" id="UP000608530"/>
    </source>
</evidence>
<feature type="region of interest" description="Disordered" evidence="1">
    <location>
        <begin position="27"/>
        <end position="46"/>
    </location>
</feature>
<gene>
    <name evidence="2" type="ORF">JD276_12900</name>
</gene>
<dbReference type="AlphaFoldDB" id="A0A934UUV8"/>